<dbReference type="KEGG" id="ftj:FTUN_3298"/>
<feature type="region of interest" description="Disordered" evidence="1">
    <location>
        <begin position="79"/>
        <end position="106"/>
    </location>
</feature>
<dbReference type="RefSeq" id="WP_171471475.1">
    <property type="nucleotide sequence ID" value="NZ_CP053452.2"/>
</dbReference>
<dbReference type="AlphaFoldDB" id="A0A6M5YQH1"/>
<evidence type="ECO:0000256" key="1">
    <source>
        <dbReference type="SAM" id="MobiDB-lite"/>
    </source>
</evidence>
<evidence type="ECO:0000313" key="3">
    <source>
        <dbReference type="Proteomes" id="UP000503447"/>
    </source>
</evidence>
<dbReference type="EMBL" id="CP053452">
    <property type="protein sequence ID" value="QJW95744.1"/>
    <property type="molecule type" value="Genomic_DNA"/>
</dbReference>
<accession>A0A6M5YQH1</accession>
<sequence length="106" mass="12042">MPIRWQAVVRKGLGMAHWLSYTSYSLNFDGADMTDDETEFLLAVASYQKRFKRRYPTCLELLNILRCLGYRKVAEPVAVSTPQPPVAEPNGETPVRDRDRPALLDG</sequence>
<protein>
    <submittedName>
        <fullName evidence="2">Uncharacterized protein</fullName>
    </submittedName>
</protein>
<gene>
    <name evidence="2" type="ORF">FTUN_3298</name>
</gene>
<keyword evidence="3" id="KW-1185">Reference proteome</keyword>
<reference evidence="3" key="1">
    <citation type="submission" date="2020-05" db="EMBL/GenBank/DDBJ databases">
        <title>Frigoriglobus tundricola gen. nov., sp. nov., a psychrotolerant cellulolytic planctomycete of the family Gemmataceae with two divergent copies of 16S rRNA gene.</title>
        <authorList>
            <person name="Kulichevskaya I.S."/>
            <person name="Ivanova A.A."/>
            <person name="Naumoff D.G."/>
            <person name="Beletsky A.V."/>
            <person name="Rijpstra W.I.C."/>
            <person name="Sinninghe Damste J.S."/>
            <person name="Mardanov A.V."/>
            <person name="Ravin N.V."/>
            <person name="Dedysh S.N."/>
        </authorList>
    </citation>
    <scope>NUCLEOTIDE SEQUENCE [LARGE SCALE GENOMIC DNA]</scope>
    <source>
        <strain evidence="3">PL17</strain>
    </source>
</reference>
<feature type="compositionally biased region" description="Basic and acidic residues" evidence="1">
    <location>
        <begin position="94"/>
        <end position="106"/>
    </location>
</feature>
<evidence type="ECO:0000313" key="2">
    <source>
        <dbReference type="EMBL" id="QJW95744.1"/>
    </source>
</evidence>
<organism evidence="2 3">
    <name type="scientific">Frigoriglobus tundricola</name>
    <dbReference type="NCBI Taxonomy" id="2774151"/>
    <lineage>
        <taxon>Bacteria</taxon>
        <taxon>Pseudomonadati</taxon>
        <taxon>Planctomycetota</taxon>
        <taxon>Planctomycetia</taxon>
        <taxon>Gemmatales</taxon>
        <taxon>Gemmataceae</taxon>
        <taxon>Frigoriglobus</taxon>
    </lineage>
</organism>
<name>A0A6M5YQH1_9BACT</name>
<dbReference type="Proteomes" id="UP000503447">
    <property type="component" value="Chromosome"/>
</dbReference>
<proteinExistence type="predicted"/>